<evidence type="ECO:0000259" key="2">
    <source>
        <dbReference type="Pfam" id="PF01965"/>
    </source>
</evidence>
<reference evidence="3 4" key="1">
    <citation type="submission" date="2014-07" db="EMBL/GenBank/DDBJ databases">
        <title>Tepidicaulis marinum gen. nov., sp. nov., a novel marine bacterium denitrifying nitrate to nitrous oxide strictly under microaerobic conditions.</title>
        <authorList>
            <person name="Takeuchi M."/>
            <person name="Yamagishi T."/>
            <person name="Kamagata Y."/>
            <person name="Oshima K."/>
            <person name="Hattori M."/>
            <person name="Katayama T."/>
            <person name="Hanada S."/>
            <person name="Tamaki H."/>
            <person name="Marumo K."/>
            <person name="Maeda H."/>
            <person name="Nedachi M."/>
            <person name="Iwasaki W."/>
            <person name="Suwa Y."/>
            <person name="Sakata S."/>
        </authorList>
    </citation>
    <scope>NUCLEOTIDE SEQUENCE [LARGE SCALE GENOMIC DNA]</scope>
    <source>
        <strain evidence="3 4">MA2</strain>
    </source>
</reference>
<accession>A0A081BF69</accession>
<dbReference type="EMBL" id="BBIO01000024">
    <property type="protein sequence ID" value="GAK46687.1"/>
    <property type="molecule type" value="Genomic_DNA"/>
</dbReference>
<dbReference type="eggNOG" id="COG0693">
    <property type="taxonomic scope" value="Bacteria"/>
</dbReference>
<dbReference type="PANTHER" id="PTHR43130">
    <property type="entry name" value="ARAC-FAMILY TRANSCRIPTIONAL REGULATOR"/>
    <property type="match status" value="1"/>
</dbReference>
<evidence type="ECO:0000313" key="3">
    <source>
        <dbReference type="EMBL" id="GAK46687.1"/>
    </source>
</evidence>
<dbReference type="RefSeq" id="WP_045449552.1">
    <property type="nucleotide sequence ID" value="NZ_BBIO01000024.1"/>
</dbReference>
<protein>
    <submittedName>
        <fullName evidence="3">ThiJ/PfpI domain-containing protein</fullName>
    </submittedName>
</protein>
<dbReference type="Proteomes" id="UP000028702">
    <property type="component" value="Unassembled WGS sequence"/>
</dbReference>
<keyword evidence="4" id="KW-1185">Reference proteome</keyword>
<proteinExistence type="predicted"/>
<evidence type="ECO:0000256" key="1">
    <source>
        <dbReference type="SAM" id="SignalP"/>
    </source>
</evidence>
<dbReference type="InterPro" id="IPR002818">
    <property type="entry name" value="DJ-1/PfpI"/>
</dbReference>
<keyword evidence="1" id="KW-0732">Signal</keyword>
<gene>
    <name evidence="3" type="ORF">M2A_3186</name>
</gene>
<feature type="signal peptide" evidence="1">
    <location>
        <begin position="1"/>
        <end position="23"/>
    </location>
</feature>
<dbReference type="Gene3D" id="3.40.50.880">
    <property type="match status" value="1"/>
</dbReference>
<feature type="chain" id="PRO_5001755133" evidence="1">
    <location>
        <begin position="24"/>
        <end position="371"/>
    </location>
</feature>
<feature type="domain" description="DJ-1/PfpI" evidence="2">
    <location>
        <begin position="43"/>
        <end position="206"/>
    </location>
</feature>
<comment type="caution">
    <text evidence="3">The sequence shown here is derived from an EMBL/GenBank/DDBJ whole genome shotgun (WGS) entry which is preliminary data.</text>
</comment>
<dbReference type="InterPro" id="IPR052158">
    <property type="entry name" value="INH-QAR"/>
</dbReference>
<dbReference type="InterPro" id="IPR029062">
    <property type="entry name" value="Class_I_gatase-like"/>
</dbReference>
<dbReference type="AlphaFoldDB" id="A0A081BF69"/>
<dbReference type="STRING" id="1333998.M2A_3186"/>
<sequence length="371" mass="39729">MKSLAAPLLCLFLLCAFPLGLSAETGQSAEAIQPKPGRAALVVAVLAQNTGTEITDFLVPYALLSQAPGTKVFAVSGEPGPISFWPALKAEPDMDLAKFDKAWPDGADLIVVPAVHDPADKRLTAWLRQQAAKGAFIASICDGSLLLAESGVLDGHEATGHFYTEDNRRTDYPHVTWLANRRYVEDGRFLTSSGVSASLPASLRLVERIAGRGQAQRLAARYGIASYGPGHDSDSFNVGFGEIRTALTNFLFGWPRSTYAVLGKDGMDEVDLAFAVDMGARSWESSSALAGAAASYRSAHSLRFYPDMSMEDAQDALTLALPGDTRKADITLTDSTSLRTDMLKVLEKEHGAATAGFIATQIEYPLENKTP</sequence>
<name>A0A081BF69_9HYPH</name>
<dbReference type="PANTHER" id="PTHR43130:SF3">
    <property type="entry name" value="HTH-TYPE TRANSCRIPTIONAL REGULATOR RV1931C"/>
    <property type="match status" value="1"/>
</dbReference>
<evidence type="ECO:0000313" key="4">
    <source>
        <dbReference type="Proteomes" id="UP000028702"/>
    </source>
</evidence>
<organism evidence="3 4">
    <name type="scientific">Tepidicaulis marinus</name>
    <dbReference type="NCBI Taxonomy" id="1333998"/>
    <lineage>
        <taxon>Bacteria</taxon>
        <taxon>Pseudomonadati</taxon>
        <taxon>Pseudomonadota</taxon>
        <taxon>Alphaproteobacteria</taxon>
        <taxon>Hyphomicrobiales</taxon>
        <taxon>Parvibaculaceae</taxon>
        <taxon>Tepidicaulis</taxon>
    </lineage>
</organism>
<dbReference type="Pfam" id="PF01965">
    <property type="entry name" value="DJ-1_PfpI"/>
    <property type="match status" value="1"/>
</dbReference>
<dbReference type="SUPFAM" id="SSF52317">
    <property type="entry name" value="Class I glutamine amidotransferase-like"/>
    <property type="match status" value="1"/>
</dbReference>